<accession>A0A9P9A2B0</accession>
<feature type="compositionally biased region" description="Polar residues" evidence="1">
    <location>
        <begin position="645"/>
        <end position="675"/>
    </location>
</feature>
<dbReference type="InterPro" id="IPR019236">
    <property type="entry name" value="APP1_cat"/>
</dbReference>
<sequence>GEAREAGGRRKKLAAMAGRMYSAGASALSEVRESYNQTRAGQIDTEEVQKITIPGAFPDVKIVSKGNEQMVLFPSYAKRHVKSPPQQFDDPAGPPHPASIAMDDEEYWQQEWARHEDEKAIVDVDVRGWIYNPHKGPMTRRNRILIGLARQLSGIPTPSVQQQSLDSSPASLHQLHEEEREALRIAQEAQEIERRGQAEREAALQGGYSEAPRDSDSEDEYRRPRIGGRSSTPSIRSAPRSPSIGITRSNTGGGGHFTEAELAVANANLMARLAPFMTTPLVERPITVFFYNDSQSQSRTVTTNDSGHFILRAPLDFIPTHIRVLANEDMSATEPVIIIEPEGISLISDIDDTIKHSSITTGAKEIFRNTFIRDLDDLTVDGVKEWYNTLHDMGVRIHYCSNSPWQLYPVIASYFKLAGLPPGSIHLKQYSGMLQGIFEPVAERKKGTLEKIMHDFPSRRFLLVGDSGEADLEVYTEIAVANPGRIVAIFIRDVTTPEKAGFFDSAFGGSNRRDQKQTSDTTTRSARTSSSDDRSDRPALPPRARSQPEKDEGSAMGDLIDFSDEPREAPVRESQHLEGHDGTSSSMKTKLAGVADKKAPPVRPAKPMSLKSSPAAPLLGSVPGAEQKKPPAPPPPQPRKATPASGNPSKSSTSHPLAQMHNTSQQGVNKSQQSLAGLPSKSAPPPPPPRRTNTSSSTTQGDFAPPSRRSTANSDIEHIESLPSAAYPSKAYNASTPAGAPLNKKLDLWQRRLQRAHETLDRQGVALYTWRRGNDVIEEAVGIVRDAMKKMGVKEG</sequence>
<feature type="compositionally biased region" description="Low complexity" evidence="1">
    <location>
        <begin position="518"/>
        <end position="529"/>
    </location>
</feature>
<proteinExistence type="predicted"/>
<dbReference type="Pfam" id="PF09949">
    <property type="entry name" value="APP1_cat"/>
    <property type="match status" value="1"/>
</dbReference>
<protein>
    <recommendedName>
        <fullName evidence="2">Phosphatidate phosphatase APP1 catalytic domain-containing protein</fullName>
    </recommendedName>
</protein>
<dbReference type="AlphaFoldDB" id="A0A9P9A2B0"/>
<dbReference type="InterPro" id="IPR036412">
    <property type="entry name" value="HAD-like_sf"/>
</dbReference>
<name>A0A9P9A2B0_9PEZI</name>
<evidence type="ECO:0000256" key="1">
    <source>
        <dbReference type="SAM" id="MobiDB-lite"/>
    </source>
</evidence>
<feature type="region of interest" description="Disordered" evidence="1">
    <location>
        <begin position="502"/>
        <end position="716"/>
    </location>
</feature>
<dbReference type="InterPro" id="IPR052935">
    <property type="entry name" value="Mg2+_PAP"/>
</dbReference>
<reference evidence="3" key="1">
    <citation type="journal article" date="2021" name="Nat. Commun.">
        <title>Genetic determinants of endophytism in the Arabidopsis root mycobiome.</title>
        <authorList>
            <person name="Mesny F."/>
            <person name="Miyauchi S."/>
            <person name="Thiergart T."/>
            <person name="Pickel B."/>
            <person name="Atanasova L."/>
            <person name="Karlsson M."/>
            <person name="Huettel B."/>
            <person name="Barry K.W."/>
            <person name="Haridas S."/>
            <person name="Chen C."/>
            <person name="Bauer D."/>
            <person name="Andreopoulos W."/>
            <person name="Pangilinan J."/>
            <person name="LaButti K."/>
            <person name="Riley R."/>
            <person name="Lipzen A."/>
            <person name="Clum A."/>
            <person name="Drula E."/>
            <person name="Henrissat B."/>
            <person name="Kohler A."/>
            <person name="Grigoriev I.V."/>
            <person name="Martin F.M."/>
            <person name="Hacquard S."/>
        </authorList>
    </citation>
    <scope>NUCLEOTIDE SEQUENCE</scope>
    <source>
        <strain evidence="3">MPI-SDFR-AT-0073</strain>
    </source>
</reference>
<comment type="caution">
    <text evidence="3">The sequence shown here is derived from an EMBL/GenBank/DDBJ whole genome shotgun (WGS) entry which is preliminary data.</text>
</comment>
<dbReference type="SUPFAM" id="SSF56784">
    <property type="entry name" value="HAD-like"/>
    <property type="match status" value="1"/>
</dbReference>
<feature type="region of interest" description="Disordered" evidence="1">
    <location>
        <begin position="191"/>
        <end position="254"/>
    </location>
</feature>
<dbReference type="PIRSF" id="PIRSF037464">
    <property type="entry name" value="UCP037464_APP1"/>
    <property type="match status" value="1"/>
</dbReference>
<feature type="domain" description="Phosphatidate phosphatase APP1 catalytic" evidence="2">
    <location>
        <begin position="344"/>
        <end position="493"/>
    </location>
</feature>
<dbReference type="Proteomes" id="UP000758603">
    <property type="component" value="Unassembled WGS sequence"/>
</dbReference>
<dbReference type="InterPro" id="IPR017210">
    <property type="entry name" value="APP1"/>
</dbReference>
<dbReference type="GeneID" id="70126008"/>
<feature type="non-terminal residue" evidence="3">
    <location>
        <position position="796"/>
    </location>
</feature>
<evidence type="ECO:0000313" key="3">
    <source>
        <dbReference type="EMBL" id="KAH6658011.1"/>
    </source>
</evidence>
<gene>
    <name evidence="3" type="ORF">BKA67DRAFT_504332</name>
</gene>
<evidence type="ECO:0000313" key="4">
    <source>
        <dbReference type="Proteomes" id="UP000758603"/>
    </source>
</evidence>
<dbReference type="GO" id="GO:0030479">
    <property type="term" value="C:actin cortical patch"/>
    <property type="evidence" value="ECO:0007669"/>
    <property type="project" value="TreeGrafter"/>
</dbReference>
<dbReference type="PANTHER" id="PTHR28208:SF3">
    <property type="entry name" value="PHOSPHATIDATE PHOSPHATASE APP1"/>
    <property type="match status" value="1"/>
</dbReference>
<feature type="compositionally biased region" description="Low complexity" evidence="1">
    <location>
        <begin position="229"/>
        <end position="246"/>
    </location>
</feature>
<feature type="non-terminal residue" evidence="3">
    <location>
        <position position="1"/>
    </location>
</feature>
<feature type="compositionally biased region" description="Basic and acidic residues" evidence="1">
    <location>
        <begin position="564"/>
        <end position="581"/>
    </location>
</feature>
<feature type="compositionally biased region" description="Basic and acidic residues" evidence="1">
    <location>
        <begin position="211"/>
        <end position="223"/>
    </location>
</feature>
<evidence type="ECO:0000259" key="2">
    <source>
        <dbReference type="Pfam" id="PF09949"/>
    </source>
</evidence>
<dbReference type="GO" id="GO:0008195">
    <property type="term" value="F:phosphatidate phosphatase activity"/>
    <property type="evidence" value="ECO:0007669"/>
    <property type="project" value="InterPro"/>
</dbReference>
<keyword evidence="4" id="KW-1185">Reference proteome</keyword>
<dbReference type="EMBL" id="JAGPXC010000002">
    <property type="protein sequence ID" value="KAH6658011.1"/>
    <property type="molecule type" value="Genomic_DNA"/>
</dbReference>
<dbReference type="PANTHER" id="PTHR28208">
    <property type="entry name" value="PHOSPHATIDATE PHOSPHATASE APP1"/>
    <property type="match status" value="1"/>
</dbReference>
<organism evidence="3 4">
    <name type="scientific">Truncatella angustata</name>
    <dbReference type="NCBI Taxonomy" id="152316"/>
    <lineage>
        <taxon>Eukaryota</taxon>
        <taxon>Fungi</taxon>
        <taxon>Dikarya</taxon>
        <taxon>Ascomycota</taxon>
        <taxon>Pezizomycotina</taxon>
        <taxon>Sordariomycetes</taxon>
        <taxon>Xylariomycetidae</taxon>
        <taxon>Amphisphaeriales</taxon>
        <taxon>Sporocadaceae</taxon>
        <taxon>Truncatella</taxon>
    </lineage>
</organism>
<dbReference type="OrthoDB" id="10259843at2759"/>
<feature type="compositionally biased region" description="Basic and acidic residues" evidence="1">
    <location>
        <begin position="191"/>
        <end position="202"/>
    </location>
</feature>
<dbReference type="RefSeq" id="XP_045962245.1">
    <property type="nucleotide sequence ID" value="XM_046097116.1"/>
</dbReference>